<keyword evidence="2" id="KW-0732">Signal</keyword>
<dbReference type="SMART" id="SM00054">
    <property type="entry name" value="EFh"/>
    <property type="match status" value="3"/>
</dbReference>
<keyword evidence="1" id="KW-0106">Calcium</keyword>
<dbReference type="SUPFAM" id="SSF47473">
    <property type="entry name" value="EF-hand"/>
    <property type="match status" value="1"/>
</dbReference>
<feature type="domain" description="EF-hand" evidence="3">
    <location>
        <begin position="33"/>
        <end position="68"/>
    </location>
</feature>
<dbReference type="GO" id="GO:0005783">
    <property type="term" value="C:endoplasmic reticulum"/>
    <property type="evidence" value="ECO:0007669"/>
    <property type="project" value="TreeGrafter"/>
</dbReference>
<dbReference type="OrthoDB" id="293868at2759"/>
<proteinExistence type="predicted"/>
<organism evidence="4 5">
    <name type="scientific">Cercopithifilaria johnstoni</name>
    <dbReference type="NCBI Taxonomy" id="2874296"/>
    <lineage>
        <taxon>Eukaryota</taxon>
        <taxon>Metazoa</taxon>
        <taxon>Ecdysozoa</taxon>
        <taxon>Nematoda</taxon>
        <taxon>Chromadorea</taxon>
        <taxon>Rhabditida</taxon>
        <taxon>Spirurina</taxon>
        <taxon>Spiruromorpha</taxon>
        <taxon>Filarioidea</taxon>
        <taxon>Onchocercidae</taxon>
        <taxon>Cercopithifilaria</taxon>
    </lineage>
</organism>
<dbReference type="EMBL" id="CAKAEH010001437">
    <property type="protein sequence ID" value="CAG9536253.1"/>
    <property type="molecule type" value="Genomic_DNA"/>
</dbReference>
<dbReference type="InterPro" id="IPR018247">
    <property type="entry name" value="EF_Hand_1_Ca_BS"/>
</dbReference>
<evidence type="ECO:0000313" key="5">
    <source>
        <dbReference type="Proteomes" id="UP000746747"/>
    </source>
</evidence>
<gene>
    <name evidence="4" type="ORF">CJOHNSTONI_LOCUS6193</name>
</gene>
<sequence>MSVLLFYLLLCSVYLVNSRTITLRVPESISSEFPYETLEEQFKRSDKNGDNKLSFDEYLHLNLLYERMKKFEFKQIDKNNDGYISRSEHDDAEGVKQKEIIDERRAQYFQQIYEEFDKNFDLKLDMKEVKEILAERYALKPRLNFQSIFDSFDKNHDGGLELSEYVKFDGEVPFEEMDPFNDNQLSSKKIAKEKLLTQKSKPLIKI</sequence>
<evidence type="ECO:0000256" key="2">
    <source>
        <dbReference type="SAM" id="SignalP"/>
    </source>
</evidence>
<comment type="caution">
    <text evidence="4">The sequence shown here is derived from an EMBL/GenBank/DDBJ whole genome shotgun (WGS) entry which is preliminary data.</text>
</comment>
<name>A0A8J2PUH5_9BILA</name>
<dbReference type="PANTHER" id="PTHR10827">
    <property type="entry name" value="RETICULOCALBIN"/>
    <property type="match status" value="1"/>
</dbReference>
<dbReference type="Proteomes" id="UP000746747">
    <property type="component" value="Unassembled WGS sequence"/>
</dbReference>
<feature type="chain" id="PRO_5035228774" description="EF-hand domain-containing protein" evidence="2">
    <location>
        <begin position="19"/>
        <end position="206"/>
    </location>
</feature>
<dbReference type="PROSITE" id="PS00018">
    <property type="entry name" value="EF_HAND_1"/>
    <property type="match status" value="1"/>
</dbReference>
<feature type="domain" description="EF-hand" evidence="3">
    <location>
        <begin position="140"/>
        <end position="175"/>
    </location>
</feature>
<dbReference type="PROSITE" id="PS50222">
    <property type="entry name" value="EF_HAND_2"/>
    <property type="match status" value="3"/>
</dbReference>
<feature type="domain" description="EF-hand" evidence="3">
    <location>
        <begin position="104"/>
        <end position="139"/>
    </location>
</feature>
<dbReference type="PANTHER" id="PTHR10827:SF52">
    <property type="entry name" value="IP16409P"/>
    <property type="match status" value="1"/>
</dbReference>
<evidence type="ECO:0000313" key="4">
    <source>
        <dbReference type="EMBL" id="CAG9536253.1"/>
    </source>
</evidence>
<protein>
    <recommendedName>
        <fullName evidence="3">EF-hand domain-containing protein</fullName>
    </recommendedName>
</protein>
<dbReference type="InterPro" id="IPR002048">
    <property type="entry name" value="EF_hand_dom"/>
</dbReference>
<dbReference type="GO" id="GO:0005509">
    <property type="term" value="F:calcium ion binding"/>
    <property type="evidence" value="ECO:0007669"/>
    <property type="project" value="InterPro"/>
</dbReference>
<dbReference type="Gene3D" id="1.10.238.10">
    <property type="entry name" value="EF-hand"/>
    <property type="match status" value="2"/>
</dbReference>
<dbReference type="AlphaFoldDB" id="A0A8J2PUH5"/>
<evidence type="ECO:0000259" key="3">
    <source>
        <dbReference type="PROSITE" id="PS50222"/>
    </source>
</evidence>
<keyword evidence="5" id="KW-1185">Reference proteome</keyword>
<dbReference type="InterPro" id="IPR011992">
    <property type="entry name" value="EF-hand-dom_pair"/>
</dbReference>
<reference evidence="4" key="1">
    <citation type="submission" date="2021-09" db="EMBL/GenBank/DDBJ databases">
        <authorList>
            <consortium name="Pathogen Informatics"/>
        </authorList>
    </citation>
    <scope>NUCLEOTIDE SEQUENCE</scope>
</reference>
<accession>A0A8J2PUH5</accession>
<feature type="signal peptide" evidence="2">
    <location>
        <begin position="1"/>
        <end position="18"/>
    </location>
</feature>
<dbReference type="Pfam" id="PF13202">
    <property type="entry name" value="EF-hand_5"/>
    <property type="match status" value="3"/>
</dbReference>
<evidence type="ECO:0000256" key="1">
    <source>
        <dbReference type="ARBA" id="ARBA00022837"/>
    </source>
</evidence>